<name>A0A2K3E5R6_CHLRE</name>
<keyword evidence="2" id="KW-0472">Membrane</keyword>
<dbReference type="RefSeq" id="XP_042928283.1">
    <property type="nucleotide sequence ID" value="XM_043058369.1"/>
</dbReference>
<dbReference type="InterPro" id="IPR037185">
    <property type="entry name" value="EmrE-like"/>
</dbReference>
<evidence type="ECO:0000256" key="2">
    <source>
        <dbReference type="SAM" id="Phobius"/>
    </source>
</evidence>
<dbReference type="Proteomes" id="UP000006906">
    <property type="component" value="Chromosome 1"/>
</dbReference>
<feature type="compositionally biased region" description="Polar residues" evidence="1">
    <location>
        <begin position="11"/>
        <end position="21"/>
    </location>
</feature>
<dbReference type="PANTHER" id="PTHR13146:SF1">
    <property type="entry name" value="SUGAR PHOSPHATE TRANSPORTER DOMAIN-CONTAINING PROTEIN"/>
    <property type="match status" value="1"/>
</dbReference>
<dbReference type="OrthoDB" id="29773at2759"/>
<accession>A0A2K3E5R6</accession>
<dbReference type="OMA" id="EYALCER"/>
<evidence type="ECO:0000256" key="1">
    <source>
        <dbReference type="SAM" id="MobiDB-lite"/>
    </source>
</evidence>
<evidence type="ECO:0000313" key="4">
    <source>
        <dbReference type="Proteomes" id="UP000006906"/>
    </source>
</evidence>
<dbReference type="EMBL" id="CM008962">
    <property type="protein sequence ID" value="PNW88106.1"/>
    <property type="molecule type" value="Genomic_DNA"/>
</dbReference>
<feature type="transmembrane region" description="Helical" evidence="2">
    <location>
        <begin position="139"/>
        <end position="159"/>
    </location>
</feature>
<dbReference type="GO" id="GO:0016020">
    <property type="term" value="C:membrane"/>
    <property type="evidence" value="ECO:0000318"/>
    <property type="project" value="GO_Central"/>
</dbReference>
<dbReference type="KEGG" id="cre:CHLRE_01g014400v5"/>
<feature type="transmembrane region" description="Helical" evidence="2">
    <location>
        <begin position="331"/>
        <end position="352"/>
    </location>
</feature>
<evidence type="ECO:0008006" key="5">
    <source>
        <dbReference type="Google" id="ProtNLM"/>
    </source>
</evidence>
<dbReference type="PANTHER" id="PTHR13146">
    <property type="match status" value="1"/>
</dbReference>
<keyword evidence="4" id="KW-1185">Reference proteome</keyword>
<keyword evidence="2" id="KW-1133">Transmembrane helix</keyword>
<feature type="transmembrane region" description="Helical" evidence="2">
    <location>
        <begin position="222"/>
        <end position="240"/>
    </location>
</feature>
<keyword evidence="2" id="KW-0812">Transmembrane</keyword>
<feature type="transmembrane region" description="Helical" evidence="2">
    <location>
        <begin position="260"/>
        <end position="280"/>
    </location>
</feature>
<sequence>MALYQRKPSAGNVSAVETASPSIPGKSRAPPTEPSLSWRLLPALGYLATGTSLAVLGQTVYDQGAADPATQLIAWTKYVCTFVLSLVVQLASSKPGNGRGALDEANARKAMWLTMAVGLLDTVAYGLNCMGFALCGSSLSMVVFAASGQVFTAVTRRLLLGKTMTGGQTLGVGLVALGLVARSVPTLRKTFAAQSGASDAANGGSALDIAAALATALAADRGMAAGVGLVVLSALGYSLLGCLYEWLSAVKGPAMSHAKVATTTSLIGLVATSVFQLLYTRPRWQEMVLDRMSARGLTWRPVMRLYTLFGALFTVHGLVQGVVLQRSGATAVGIVSACRASAVAVASGFMFCRPEAPQQCLTPATLASAAIVTGGALLWSLTGPRKPWAAASAASVITAAGDDVQAEASYKHGKAS</sequence>
<feature type="transmembrane region" description="Helical" evidence="2">
    <location>
        <begin position="36"/>
        <end position="60"/>
    </location>
</feature>
<reference evidence="3 4" key="1">
    <citation type="journal article" date="2007" name="Science">
        <title>The Chlamydomonas genome reveals the evolution of key animal and plant functions.</title>
        <authorList>
            <person name="Merchant S.S."/>
            <person name="Prochnik S.E."/>
            <person name="Vallon O."/>
            <person name="Harris E.H."/>
            <person name="Karpowicz S.J."/>
            <person name="Witman G.B."/>
            <person name="Terry A."/>
            <person name="Salamov A."/>
            <person name="Fritz-Laylin L.K."/>
            <person name="Marechal-Drouard L."/>
            <person name="Marshall W.F."/>
            <person name="Qu L.H."/>
            <person name="Nelson D.R."/>
            <person name="Sanderfoot A.A."/>
            <person name="Spalding M.H."/>
            <person name="Kapitonov V.V."/>
            <person name="Ren Q."/>
            <person name="Ferris P."/>
            <person name="Lindquist E."/>
            <person name="Shapiro H."/>
            <person name="Lucas S.M."/>
            <person name="Grimwood J."/>
            <person name="Schmutz J."/>
            <person name="Cardol P."/>
            <person name="Cerutti H."/>
            <person name="Chanfreau G."/>
            <person name="Chen C.L."/>
            <person name="Cognat V."/>
            <person name="Croft M.T."/>
            <person name="Dent R."/>
            <person name="Dutcher S."/>
            <person name="Fernandez E."/>
            <person name="Fukuzawa H."/>
            <person name="Gonzalez-Ballester D."/>
            <person name="Gonzalez-Halphen D."/>
            <person name="Hallmann A."/>
            <person name="Hanikenne M."/>
            <person name="Hippler M."/>
            <person name="Inwood W."/>
            <person name="Jabbari K."/>
            <person name="Kalanon M."/>
            <person name="Kuras R."/>
            <person name="Lefebvre P.A."/>
            <person name="Lemaire S.D."/>
            <person name="Lobanov A.V."/>
            <person name="Lohr M."/>
            <person name="Manuell A."/>
            <person name="Meier I."/>
            <person name="Mets L."/>
            <person name="Mittag M."/>
            <person name="Mittelmeier T."/>
            <person name="Moroney J.V."/>
            <person name="Moseley J."/>
            <person name="Napoli C."/>
            <person name="Nedelcu A.M."/>
            <person name="Niyogi K."/>
            <person name="Novoselov S.V."/>
            <person name="Paulsen I.T."/>
            <person name="Pazour G."/>
            <person name="Purton S."/>
            <person name="Ral J.P."/>
            <person name="Riano-Pachon D.M."/>
            <person name="Riekhof W."/>
            <person name="Rymarquis L."/>
            <person name="Schroda M."/>
            <person name="Stern D."/>
            <person name="Umen J."/>
            <person name="Willows R."/>
            <person name="Wilson N."/>
            <person name="Zimmer S.L."/>
            <person name="Allmer J."/>
            <person name="Balk J."/>
            <person name="Bisova K."/>
            <person name="Chen C.J."/>
            <person name="Elias M."/>
            <person name="Gendler K."/>
            <person name="Hauser C."/>
            <person name="Lamb M.R."/>
            <person name="Ledford H."/>
            <person name="Long J.C."/>
            <person name="Minagawa J."/>
            <person name="Page M.D."/>
            <person name="Pan J."/>
            <person name="Pootakham W."/>
            <person name="Roje S."/>
            <person name="Rose A."/>
            <person name="Stahlberg E."/>
            <person name="Terauchi A.M."/>
            <person name="Yang P."/>
            <person name="Ball S."/>
            <person name="Bowler C."/>
            <person name="Dieckmann C.L."/>
            <person name="Gladyshev V.N."/>
            <person name="Green P."/>
            <person name="Jorgensen R."/>
            <person name="Mayfield S."/>
            <person name="Mueller-Roeber B."/>
            <person name="Rajamani S."/>
            <person name="Sayre R.T."/>
            <person name="Brokstein P."/>
            <person name="Dubchak I."/>
            <person name="Goodstein D."/>
            <person name="Hornick L."/>
            <person name="Huang Y.W."/>
            <person name="Jhaveri J."/>
            <person name="Luo Y."/>
            <person name="Martinez D."/>
            <person name="Ngau W.C."/>
            <person name="Otillar B."/>
            <person name="Poliakov A."/>
            <person name="Porter A."/>
            <person name="Szajkowski L."/>
            <person name="Werner G."/>
            <person name="Zhou K."/>
            <person name="Grigoriev I.V."/>
            <person name="Rokhsar D.S."/>
            <person name="Grossman A.R."/>
        </authorList>
    </citation>
    <scope>NUCLEOTIDE SEQUENCE [LARGE SCALE GENOMIC DNA]</scope>
    <source>
        <strain evidence="4">CC-503</strain>
    </source>
</reference>
<dbReference type="ExpressionAtlas" id="A0A2K3E5R6">
    <property type="expression patterns" value="baseline and differential"/>
</dbReference>
<dbReference type="SUPFAM" id="SSF103481">
    <property type="entry name" value="Multidrug resistance efflux transporter EmrE"/>
    <property type="match status" value="1"/>
</dbReference>
<feature type="transmembrane region" description="Helical" evidence="2">
    <location>
        <begin position="72"/>
        <end position="91"/>
    </location>
</feature>
<evidence type="ECO:0000313" key="3">
    <source>
        <dbReference type="EMBL" id="PNW88106.1"/>
    </source>
</evidence>
<organism evidence="3 4">
    <name type="scientific">Chlamydomonas reinhardtii</name>
    <name type="common">Chlamydomonas smithii</name>
    <dbReference type="NCBI Taxonomy" id="3055"/>
    <lineage>
        <taxon>Eukaryota</taxon>
        <taxon>Viridiplantae</taxon>
        <taxon>Chlorophyta</taxon>
        <taxon>core chlorophytes</taxon>
        <taxon>Chlorophyceae</taxon>
        <taxon>CS clade</taxon>
        <taxon>Chlamydomonadales</taxon>
        <taxon>Chlamydomonadaceae</taxon>
        <taxon>Chlamydomonas</taxon>
    </lineage>
</organism>
<dbReference type="Gramene" id="PNW88106">
    <property type="protein sequence ID" value="PNW88106"/>
    <property type="gene ID" value="CHLRE_01g014400v5"/>
</dbReference>
<feature type="transmembrane region" description="Helical" evidence="2">
    <location>
        <begin position="364"/>
        <end position="382"/>
    </location>
</feature>
<protein>
    <recommendedName>
        <fullName evidence="5">EamA domain-containing protein</fullName>
    </recommendedName>
</protein>
<dbReference type="GeneID" id="5715087"/>
<gene>
    <name evidence="3" type="ORF">CHLRE_01g014400v5</name>
</gene>
<feature type="region of interest" description="Disordered" evidence="1">
    <location>
        <begin position="1"/>
        <end position="34"/>
    </location>
</feature>
<feature type="transmembrane region" description="Helical" evidence="2">
    <location>
        <begin position="112"/>
        <end position="133"/>
    </location>
</feature>
<proteinExistence type="predicted"/>
<dbReference type="PaxDb" id="3055-EDP09194"/>
<feature type="transmembrane region" description="Helical" evidence="2">
    <location>
        <begin position="301"/>
        <end position="319"/>
    </location>
</feature>
<dbReference type="InParanoid" id="A0A2K3E5R6"/>
<dbReference type="AlphaFoldDB" id="A0A2K3E5R6"/>